<proteinExistence type="predicted"/>
<dbReference type="VEuPathDB" id="PlasmoDB:PocGH01_00186500"/>
<dbReference type="AlphaFoldDB" id="A0A1D3JEX8"/>
<name>A0A1D3JEX8_PLAOA</name>
<protein>
    <submittedName>
        <fullName evidence="2">PIR protein</fullName>
    </submittedName>
</protein>
<dbReference type="Proteomes" id="UP000242942">
    <property type="component" value="Unassembled WGS sequence"/>
</dbReference>
<accession>A0A1D3JEX8</accession>
<keyword evidence="1" id="KW-1133">Transmembrane helix</keyword>
<dbReference type="EMBL" id="FLRI01000403">
    <property type="protein sequence ID" value="SBT84292.1"/>
    <property type="molecule type" value="Genomic_DNA"/>
</dbReference>
<dbReference type="VEuPathDB" id="PlasmoDB:POWCR01_000236700"/>
<evidence type="ECO:0000313" key="3">
    <source>
        <dbReference type="Proteomes" id="UP000242942"/>
    </source>
</evidence>
<sequence>MDNLEEPECEFTEEKLPSSIFDAEFSKAINISLLEDAYFENKISNIDATWFKNFGTVLVDYYNEKSKKWATDIRHKRCRDLNYYVDYVTDLTIQIAKKIKGKRVDNLQDDIDSMKKNLNSLFTTHGEFNCLRDESTYKTQMHTKKHLDDFCENRDHLIKCVKNKNVTCDNLNKFISDKYKNFFNEKSCIMDPDTKEKKFYYINEKCSFYDIPKTFSCTDCAEYNTPQKIDSIPYCPNYNIEISEEIEEYEHQYVDSTSLVEKIIEYVIYTCFMFLGITLFFLIIRKIILLGNFLCSKIIKHKKIKNMNAYISEIPENLSY</sequence>
<evidence type="ECO:0000256" key="1">
    <source>
        <dbReference type="SAM" id="Phobius"/>
    </source>
</evidence>
<keyword evidence="1" id="KW-0472">Membrane</keyword>
<keyword evidence="3" id="KW-1185">Reference proteome</keyword>
<gene>
    <name evidence="2" type="primary">PocGH01_00186500</name>
    <name evidence="2" type="ORF">POCGH01_00186500</name>
</gene>
<organism evidence="2 3">
    <name type="scientific">Plasmodium ovale</name>
    <name type="common">malaria parasite P. ovale</name>
    <dbReference type="NCBI Taxonomy" id="36330"/>
    <lineage>
        <taxon>Eukaryota</taxon>
        <taxon>Sar</taxon>
        <taxon>Alveolata</taxon>
        <taxon>Apicomplexa</taxon>
        <taxon>Aconoidasida</taxon>
        <taxon>Haemosporida</taxon>
        <taxon>Plasmodiidae</taxon>
        <taxon>Plasmodium</taxon>
        <taxon>Plasmodium (Plasmodium)</taxon>
    </lineage>
</organism>
<feature type="transmembrane region" description="Helical" evidence="1">
    <location>
        <begin position="266"/>
        <end position="295"/>
    </location>
</feature>
<reference evidence="2 3" key="1">
    <citation type="submission" date="2016-06" db="EMBL/GenBank/DDBJ databases">
        <authorList>
            <consortium name="Pathogen Informatics"/>
        </authorList>
    </citation>
    <scope>NUCLEOTIDE SEQUENCE [LARGE SCALE GENOMIC DNA]</scope>
    <source>
        <strain evidence="2">PocGH01</strain>
    </source>
</reference>
<keyword evidence="1" id="KW-0812">Transmembrane</keyword>
<evidence type="ECO:0000313" key="2">
    <source>
        <dbReference type="EMBL" id="SBT84292.1"/>
    </source>
</evidence>